<evidence type="ECO:0000259" key="5">
    <source>
        <dbReference type="PROSITE" id="PS50887"/>
    </source>
</evidence>
<dbReference type="SUPFAM" id="SSF46458">
    <property type="entry name" value="Globin-like"/>
    <property type="match status" value="1"/>
</dbReference>
<dbReference type="InterPro" id="IPR029787">
    <property type="entry name" value="Nucleotide_cyclase"/>
</dbReference>
<dbReference type="Gene3D" id="3.30.70.270">
    <property type="match status" value="1"/>
</dbReference>
<dbReference type="AlphaFoldDB" id="A0A7Y7IYA0"/>
<dbReference type="GO" id="GO:0005886">
    <property type="term" value="C:plasma membrane"/>
    <property type="evidence" value="ECO:0007669"/>
    <property type="project" value="TreeGrafter"/>
</dbReference>
<protein>
    <recommendedName>
        <fullName evidence="2">Diguanylate cyclase DosC</fullName>
        <ecNumber evidence="1">2.7.7.65</ecNumber>
    </recommendedName>
    <alternativeName>
        <fullName evidence="3">Direct oxygen-sensing cyclase</fullName>
    </alternativeName>
</protein>
<dbReference type="InterPro" id="IPR043128">
    <property type="entry name" value="Rev_trsase/Diguanyl_cyclase"/>
</dbReference>
<dbReference type="InterPro" id="IPR050469">
    <property type="entry name" value="Diguanylate_Cyclase"/>
</dbReference>
<dbReference type="CDD" id="cd01949">
    <property type="entry name" value="GGDEF"/>
    <property type="match status" value="1"/>
</dbReference>
<dbReference type="InterPro" id="IPR012292">
    <property type="entry name" value="Globin/Proto"/>
</dbReference>
<dbReference type="GO" id="GO:1902201">
    <property type="term" value="P:negative regulation of bacterial-type flagellum-dependent cell motility"/>
    <property type="evidence" value="ECO:0007669"/>
    <property type="project" value="TreeGrafter"/>
</dbReference>
<dbReference type="Pfam" id="PF21118">
    <property type="entry name" value="DosC_2nd"/>
    <property type="match status" value="1"/>
</dbReference>
<evidence type="ECO:0000256" key="2">
    <source>
        <dbReference type="ARBA" id="ARBA00015125"/>
    </source>
</evidence>
<dbReference type="InterPro" id="IPR009050">
    <property type="entry name" value="Globin-like_sf"/>
</dbReference>
<organism evidence="6 7">
    <name type="scientific">Nguyenibacter vanlangensis</name>
    <dbReference type="NCBI Taxonomy" id="1216886"/>
    <lineage>
        <taxon>Bacteria</taxon>
        <taxon>Pseudomonadati</taxon>
        <taxon>Pseudomonadota</taxon>
        <taxon>Alphaproteobacteria</taxon>
        <taxon>Acetobacterales</taxon>
        <taxon>Acetobacteraceae</taxon>
        <taxon>Nguyenibacter</taxon>
    </lineage>
</organism>
<dbReference type="Pfam" id="PF11563">
    <property type="entry name" value="Protoglobin"/>
    <property type="match status" value="1"/>
</dbReference>
<evidence type="ECO:0000256" key="3">
    <source>
        <dbReference type="ARBA" id="ARBA00029839"/>
    </source>
</evidence>
<dbReference type="NCBIfam" id="TIGR00254">
    <property type="entry name" value="GGDEF"/>
    <property type="match status" value="1"/>
</dbReference>
<dbReference type="EMBL" id="JABXXP010000312">
    <property type="protein sequence ID" value="NVN12015.1"/>
    <property type="molecule type" value="Genomic_DNA"/>
</dbReference>
<dbReference type="PROSITE" id="PS50887">
    <property type="entry name" value="GGDEF"/>
    <property type="match status" value="1"/>
</dbReference>
<proteinExistence type="predicted"/>
<accession>A0A7Y7IYA0</accession>
<dbReference type="InterPro" id="IPR044398">
    <property type="entry name" value="Globin-sensor_dom"/>
</dbReference>
<dbReference type="EC" id="2.7.7.65" evidence="1"/>
<comment type="caution">
    <text evidence="6">The sequence shown here is derived from an EMBL/GenBank/DDBJ whole genome shotgun (WGS) entry which is preliminary data.</text>
</comment>
<dbReference type="Gene3D" id="1.10.490.10">
    <property type="entry name" value="Globins"/>
    <property type="match status" value="1"/>
</dbReference>
<reference evidence="6 7" key="1">
    <citation type="submission" date="2020-06" db="EMBL/GenBank/DDBJ databases">
        <title>Description of novel acetic acid bacteria.</title>
        <authorList>
            <person name="Sombolestani A."/>
        </authorList>
    </citation>
    <scope>NUCLEOTIDE SEQUENCE [LARGE SCALE GENOMIC DNA]</scope>
    <source>
        <strain evidence="6 7">LMG 31431</strain>
    </source>
</reference>
<evidence type="ECO:0000256" key="1">
    <source>
        <dbReference type="ARBA" id="ARBA00012528"/>
    </source>
</evidence>
<dbReference type="GO" id="GO:0019825">
    <property type="term" value="F:oxygen binding"/>
    <property type="evidence" value="ECO:0007669"/>
    <property type="project" value="InterPro"/>
</dbReference>
<dbReference type="FunFam" id="3.30.70.270:FF:000001">
    <property type="entry name" value="Diguanylate cyclase domain protein"/>
    <property type="match status" value="1"/>
</dbReference>
<comment type="catalytic activity">
    <reaction evidence="4">
        <text>2 GTP = 3',3'-c-di-GMP + 2 diphosphate</text>
        <dbReference type="Rhea" id="RHEA:24898"/>
        <dbReference type="ChEBI" id="CHEBI:33019"/>
        <dbReference type="ChEBI" id="CHEBI:37565"/>
        <dbReference type="ChEBI" id="CHEBI:58805"/>
        <dbReference type="EC" id="2.7.7.65"/>
    </reaction>
</comment>
<dbReference type="GO" id="GO:0020037">
    <property type="term" value="F:heme binding"/>
    <property type="evidence" value="ECO:0007669"/>
    <property type="project" value="InterPro"/>
</dbReference>
<feature type="domain" description="GGDEF" evidence="5">
    <location>
        <begin position="326"/>
        <end position="459"/>
    </location>
</feature>
<dbReference type="Proteomes" id="UP000534870">
    <property type="component" value="Unassembled WGS sequence"/>
</dbReference>
<dbReference type="InterPro" id="IPR000160">
    <property type="entry name" value="GGDEF_dom"/>
</dbReference>
<dbReference type="Pfam" id="PF00990">
    <property type="entry name" value="GGDEF"/>
    <property type="match status" value="1"/>
</dbReference>
<gene>
    <name evidence="6" type="ORF">HUK84_12955</name>
</gene>
<name>A0A7Y7IYA0_9PROT</name>
<evidence type="ECO:0000313" key="6">
    <source>
        <dbReference type="EMBL" id="NVN12015.1"/>
    </source>
</evidence>
<evidence type="ECO:0000256" key="4">
    <source>
        <dbReference type="ARBA" id="ARBA00034247"/>
    </source>
</evidence>
<dbReference type="GO" id="GO:0052621">
    <property type="term" value="F:diguanylate cyclase activity"/>
    <property type="evidence" value="ECO:0007669"/>
    <property type="project" value="UniProtKB-EC"/>
</dbReference>
<dbReference type="PANTHER" id="PTHR45138">
    <property type="entry name" value="REGULATORY COMPONENTS OF SENSORY TRANSDUCTION SYSTEM"/>
    <property type="match status" value="1"/>
</dbReference>
<dbReference type="GO" id="GO:0043709">
    <property type="term" value="P:cell adhesion involved in single-species biofilm formation"/>
    <property type="evidence" value="ECO:0007669"/>
    <property type="project" value="TreeGrafter"/>
</dbReference>
<sequence>MKGESASTADAALQHVFAATSPAARQVVHDLVRDHTPALVAAFYAHFTEHAQAGGFLADAATTDRLHASLARWLGELFPATPPAPTRLVEAQRHIGRFHARAGISVALVSEGVSLIQRALIQALGTRTLDHDLFTDAVIYIVGTLSGAMGLISFTYWRHRERTAAADTAYRLFALNQDLSREGETQKAALMAWSYDVLRTICAARTSDTPRPAGLARSEFGLWVTHKVGLLFDGTAIVPHLTGLIARIDQDRLPAIMRTVAAGDDMSAPLAALHADVTEIMNSLDMLFRSSRNGGDAADPLTRVLNRRFLPSIMSYELRVANQTGRPLAVLFLDVDHFKHVNDTHGHAGGDAVLRAVARVVEESCRPSDMVFRYGGEEFLIVLGDTDGTRMAQAAERLRRQVEATAVTMPDGTTCRMTVSIGAALYSGHPDYEYLLRRADAALYRAKKKGRNRTEIAEAEPLVVA</sequence>
<evidence type="ECO:0000313" key="7">
    <source>
        <dbReference type="Proteomes" id="UP000534870"/>
    </source>
</evidence>
<dbReference type="SMART" id="SM00267">
    <property type="entry name" value="GGDEF"/>
    <property type="match status" value="1"/>
</dbReference>
<dbReference type="PANTHER" id="PTHR45138:SF9">
    <property type="entry name" value="DIGUANYLATE CYCLASE DGCM-RELATED"/>
    <property type="match status" value="1"/>
</dbReference>
<dbReference type="InterPro" id="IPR048442">
    <property type="entry name" value="DosC_2nd"/>
</dbReference>
<dbReference type="SUPFAM" id="SSF55073">
    <property type="entry name" value="Nucleotide cyclase"/>
    <property type="match status" value="1"/>
</dbReference>
<dbReference type="RefSeq" id="WP_176640664.1">
    <property type="nucleotide sequence ID" value="NZ_JABXXP010000312.1"/>
</dbReference>